<proteinExistence type="inferred from homology"/>
<dbReference type="STRING" id="7070.D6WVM2"/>
<dbReference type="InterPro" id="IPR009003">
    <property type="entry name" value="Peptidase_S1_PA"/>
</dbReference>
<dbReference type="SMART" id="SM00020">
    <property type="entry name" value="Tryp_SPc"/>
    <property type="match status" value="1"/>
</dbReference>
<dbReference type="InterPro" id="IPR001254">
    <property type="entry name" value="Trypsin_dom"/>
</dbReference>
<reference evidence="5 6" key="2">
    <citation type="journal article" date="2010" name="Nucleic Acids Res.">
        <title>BeetleBase in 2010: revisions to provide comprehensive genomic information for Tribolium castaneum.</title>
        <authorList>
            <person name="Kim H.S."/>
            <person name="Murphy T."/>
            <person name="Xia J."/>
            <person name="Caragea D."/>
            <person name="Park Y."/>
            <person name="Beeman R.W."/>
            <person name="Lorenzen M.D."/>
            <person name="Butcher S."/>
            <person name="Manak J.R."/>
            <person name="Brown S.J."/>
        </authorList>
    </citation>
    <scope>GENOME REANNOTATION</scope>
    <source>
        <strain evidence="5 6">Georgia GA2</strain>
    </source>
</reference>
<dbReference type="PhylomeDB" id="D6WVM2"/>
<dbReference type="Pfam" id="PF00089">
    <property type="entry name" value="Trypsin"/>
    <property type="match status" value="1"/>
</dbReference>
<dbReference type="CDD" id="cd00190">
    <property type="entry name" value="Tryp_SPc"/>
    <property type="match status" value="1"/>
</dbReference>
<dbReference type="Proteomes" id="UP000007266">
    <property type="component" value="Linkage group 8"/>
</dbReference>
<dbReference type="KEGG" id="tca:103313894"/>
<name>D6WVM2_TRICA</name>
<keyword evidence="5" id="KW-0645">Protease</keyword>
<keyword evidence="6" id="KW-1185">Reference proteome</keyword>
<feature type="signal peptide" evidence="3">
    <location>
        <begin position="1"/>
        <end position="17"/>
    </location>
</feature>
<keyword evidence="3" id="KW-0732">Signal</keyword>
<dbReference type="InParanoid" id="D6WVM2"/>
<dbReference type="GO" id="GO:0004252">
    <property type="term" value="F:serine-type endopeptidase activity"/>
    <property type="evidence" value="ECO:0000318"/>
    <property type="project" value="GO_Central"/>
</dbReference>
<sequence length="265" mass="29014">MWFSGALIAYLISFSEGAIRFNDGKTLNEPKVINGNDAQKGQFPWQVEIMSLKTNNRYIYCGGAIISHDWVLTSAVCLDQVKSVTVFSGINDLNDISGTTTDSKSYIVHEEFDSKTLQNNVGLVKLKTSLIFDENTKAISLSSDVVGDGVNVTISGWGHSNKDYSSNITAILQYTSVSTIKNSECAKFYGSDIVTTNVLCTYNPDLVKSPCVNDGGAPLITNPDTDPQHVGIFSFIEDNGCEQNYPAVYTRTAQFLNWIKNKTGV</sequence>
<dbReference type="AlphaFoldDB" id="D6WVM2"/>
<evidence type="ECO:0000256" key="3">
    <source>
        <dbReference type="SAM" id="SignalP"/>
    </source>
</evidence>
<keyword evidence="1" id="KW-1015">Disulfide bond</keyword>
<evidence type="ECO:0000259" key="4">
    <source>
        <dbReference type="PROSITE" id="PS50240"/>
    </source>
</evidence>
<dbReference type="OrthoDB" id="5597713at2759"/>
<dbReference type="GO" id="GO:0006508">
    <property type="term" value="P:proteolysis"/>
    <property type="evidence" value="ECO:0000318"/>
    <property type="project" value="GO_Central"/>
</dbReference>
<dbReference type="Gene3D" id="2.40.10.10">
    <property type="entry name" value="Trypsin-like serine proteases"/>
    <property type="match status" value="1"/>
</dbReference>
<evidence type="ECO:0000256" key="1">
    <source>
        <dbReference type="ARBA" id="ARBA00023157"/>
    </source>
</evidence>
<feature type="chain" id="PRO_5003090253" evidence="3">
    <location>
        <begin position="18"/>
        <end position="265"/>
    </location>
</feature>
<evidence type="ECO:0000313" key="6">
    <source>
        <dbReference type="Proteomes" id="UP000007266"/>
    </source>
</evidence>
<dbReference type="PRINTS" id="PR00722">
    <property type="entry name" value="CHYMOTRYPSIN"/>
</dbReference>
<comment type="similarity">
    <text evidence="2">Belongs to the peptidase S1 family. CLIP subfamily.</text>
</comment>
<dbReference type="GO" id="GO:0005615">
    <property type="term" value="C:extracellular space"/>
    <property type="evidence" value="ECO:0000318"/>
    <property type="project" value="GO_Central"/>
</dbReference>
<dbReference type="PANTHER" id="PTHR24256">
    <property type="entry name" value="TRYPTASE-RELATED"/>
    <property type="match status" value="1"/>
</dbReference>
<dbReference type="eggNOG" id="KOG3627">
    <property type="taxonomic scope" value="Eukaryota"/>
</dbReference>
<dbReference type="FunFam" id="2.40.10.10:FF:000068">
    <property type="entry name" value="transmembrane protease serine 2"/>
    <property type="match status" value="1"/>
</dbReference>
<protein>
    <submittedName>
        <fullName evidence="5">Serine protease H64</fullName>
    </submittedName>
</protein>
<dbReference type="HOGENOM" id="CLU_006842_7_6_1"/>
<dbReference type="InterPro" id="IPR043504">
    <property type="entry name" value="Peptidase_S1_PA_chymotrypsin"/>
</dbReference>
<evidence type="ECO:0000256" key="2">
    <source>
        <dbReference type="ARBA" id="ARBA00024195"/>
    </source>
</evidence>
<organism evidence="5 6">
    <name type="scientific">Tribolium castaneum</name>
    <name type="common">Red flour beetle</name>
    <dbReference type="NCBI Taxonomy" id="7070"/>
    <lineage>
        <taxon>Eukaryota</taxon>
        <taxon>Metazoa</taxon>
        <taxon>Ecdysozoa</taxon>
        <taxon>Arthropoda</taxon>
        <taxon>Hexapoda</taxon>
        <taxon>Insecta</taxon>
        <taxon>Pterygota</taxon>
        <taxon>Neoptera</taxon>
        <taxon>Endopterygota</taxon>
        <taxon>Coleoptera</taxon>
        <taxon>Polyphaga</taxon>
        <taxon>Cucujiformia</taxon>
        <taxon>Tenebrionidae</taxon>
        <taxon>Tenebrionidae incertae sedis</taxon>
        <taxon>Tribolium</taxon>
    </lineage>
</organism>
<evidence type="ECO:0000313" key="5">
    <source>
        <dbReference type="EMBL" id="EFA09200.1"/>
    </source>
</evidence>
<dbReference type="EMBL" id="KQ971357">
    <property type="protein sequence ID" value="EFA09200.1"/>
    <property type="molecule type" value="Genomic_DNA"/>
</dbReference>
<dbReference type="PROSITE" id="PS50240">
    <property type="entry name" value="TRYPSIN_DOM"/>
    <property type="match status" value="1"/>
</dbReference>
<accession>D6WVM2</accession>
<feature type="domain" description="Peptidase S1" evidence="4">
    <location>
        <begin position="32"/>
        <end position="264"/>
    </location>
</feature>
<keyword evidence="5" id="KW-0378">Hydrolase</keyword>
<dbReference type="InterPro" id="IPR001314">
    <property type="entry name" value="Peptidase_S1A"/>
</dbReference>
<reference evidence="5 6" key="1">
    <citation type="journal article" date="2008" name="Nature">
        <title>The genome of the model beetle and pest Tribolium castaneum.</title>
        <authorList>
            <consortium name="Tribolium Genome Sequencing Consortium"/>
            <person name="Richards S."/>
            <person name="Gibbs R.A."/>
            <person name="Weinstock G.M."/>
            <person name="Brown S.J."/>
            <person name="Denell R."/>
            <person name="Beeman R.W."/>
            <person name="Gibbs R."/>
            <person name="Beeman R.W."/>
            <person name="Brown S.J."/>
            <person name="Bucher G."/>
            <person name="Friedrich M."/>
            <person name="Grimmelikhuijzen C.J."/>
            <person name="Klingler M."/>
            <person name="Lorenzen M."/>
            <person name="Richards S."/>
            <person name="Roth S."/>
            <person name="Schroder R."/>
            <person name="Tautz D."/>
            <person name="Zdobnov E.M."/>
            <person name="Muzny D."/>
            <person name="Gibbs R.A."/>
            <person name="Weinstock G.M."/>
            <person name="Attaway T."/>
            <person name="Bell S."/>
            <person name="Buhay C.J."/>
            <person name="Chandrabose M.N."/>
            <person name="Chavez D."/>
            <person name="Clerk-Blankenburg K.P."/>
            <person name="Cree A."/>
            <person name="Dao M."/>
            <person name="Davis C."/>
            <person name="Chacko J."/>
            <person name="Dinh H."/>
            <person name="Dugan-Rocha S."/>
            <person name="Fowler G."/>
            <person name="Garner T.T."/>
            <person name="Garnes J."/>
            <person name="Gnirke A."/>
            <person name="Hawes A."/>
            <person name="Hernandez J."/>
            <person name="Hines S."/>
            <person name="Holder M."/>
            <person name="Hume J."/>
            <person name="Jhangiani S.N."/>
            <person name="Joshi V."/>
            <person name="Khan Z.M."/>
            <person name="Jackson L."/>
            <person name="Kovar C."/>
            <person name="Kowis A."/>
            <person name="Lee S."/>
            <person name="Lewis L.R."/>
            <person name="Margolis J."/>
            <person name="Morgan M."/>
            <person name="Nazareth L.V."/>
            <person name="Nguyen N."/>
            <person name="Okwuonu G."/>
            <person name="Parker D."/>
            <person name="Richards S."/>
            <person name="Ruiz S.J."/>
            <person name="Santibanez J."/>
            <person name="Savard J."/>
            <person name="Scherer S.E."/>
            <person name="Schneider B."/>
            <person name="Sodergren E."/>
            <person name="Tautz D."/>
            <person name="Vattahil S."/>
            <person name="Villasana D."/>
            <person name="White C.S."/>
            <person name="Wright R."/>
            <person name="Park Y."/>
            <person name="Beeman R.W."/>
            <person name="Lord J."/>
            <person name="Oppert B."/>
            <person name="Lorenzen M."/>
            <person name="Brown S."/>
            <person name="Wang L."/>
            <person name="Savard J."/>
            <person name="Tautz D."/>
            <person name="Richards S."/>
            <person name="Weinstock G."/>
            <person name="Gibbs R.A."/>
            <person name="Liu Y."/>
            <person name="Worley K."/>
            <person name="Weinstock G."/>
            <person name="Elsik C.G."/>
            <person name="Reese J.T."/>
            <person name="Elhaik E."/>
            <person name="Landan G."/>
            <person name="Graur D."/>
            <person name="Arensburger P."/>
            <person name="Atkinson P."/>
            <person name="Beeman R.W."/>
            <person name="Beidler J."/>
            <person name="Brown S.J."/>
            <person name="Demuth J.P."/>
            <person name="Drury D.W."/>
            <person name="Du Y.Z."/>
            <person name="Fujiwara H."/>
            <person name="Lorenzen M."/>
            <person name="Maselli V."/>
            <person name="Osanai M."/>
            <person name="Park Y."/>
            <person name="Robertson H.M."/>
            <person name="Tu Z."/>
            <person name="Wang J.J."/>
            <person name="Wang S."/>
            <person name="Richards S."/>
            <person name="Song H."/>
            <person name="Zhang L."/>
            <person name="Sodergren E."/>
            <person name="Werner D."/>
            <person name="Stanke M."/>
            <person name="Morgenstern B."/>
            <person name="Solovyev V."/>
            <person name="Kosarev P."/>
            <person name="Brown G."/>
            <person name="Chen H.C."/>
            <person name="Ermolaeva O."/>
            <person name="Hlavina W."/>
            <person name="Kapustin Y."/>
            <person name="Kiryutin B."/>
            <person name="Kitts P."/>
            <person name="Maglott D."/>
            <person name="Pruitt K."/>
            <person name="Sapojnikov V."/>
            <person name="Souvorov A."/>
            <person name="Mackey A.J."/>
            <person name="Waterhouse R.M."/>
            <person name="Wyder S."/>
            <person name="Zdobnov E.M."/>
            <person name="Zdobnov E.M."/>
            <person name="Wyder S."/>
            <person name="Kriventseva E.V."/>
            <person name="Kadowaki T."/>
            <person name="Bork P."/>
            <person name="Aranda M."/>
            <person name="Bao R."/>
            <person name="Beermann A."/>
            <person name="Berns N."/>
            <person name="Bolognesi R."/>
            <person name="Bonneton F."/>
            <person name="Bopp D."/>
            <person name="Brown S.J."/>
            <person name="Bucher G."/>
            <person name="Butts T."/>
            <person name="Chaumot A."/>
            <person name="Denell R.E."/>
            <person name="Ferrier D.E."/>
            <person name="Friedrich M."/>
            <person name="Gordon C.M."/>
            <person name="Jindra M."/>
            <person name="Klingler M."/>
            <person name="Lan Q."/>
            <person name="Lattorff H.M."/>
            <person name="Laudet V."/>
            <person name="von Levetsow C."/>
            <person name="Liu Z."/>
            <person name="Lutz R."/>
            <person name="Lynch J.A."/>
            <person name="da Fonseca R.N."/>
            <person name="Posnien N."/>
            <person name="Reuter R."/>
            <person name="Roth S."/>
            <person name="Savard J."/>
            <person name="Schinko J.B."/>
            <person name="Schmitt C."/>
            <person name="Schoppmeier M."/>
            <person name="Schroder R."/>
            <person name="Shippy T.D."/>
            <person name="Simonnet F."/>
            <person name="Marques-Souza H."/>
            <person name="Tautz D."/>
            <person name="Tomoyasu Y."/>
            <person name="Trauner J."/>
            <person name="Van der Zee M."/>
            <person name="Vervoort M."/>
            <person name="Wittkopp N."/>
            <person name="Wimmer E.A."/>
            <person name="Yang X."/>
            <person name="Jones A.K."/>
            <person name="Sattelle D.B."/>
            <person name="Ebert P.R."/>
            <person name="Nelson D."/>
            <person name="Scott J.G."/>
            <person name="Beeman R.W."/>
            <person name="Muthukrishnan S."/>
            <person name="Kramer K.J."/>
            <person name="Arakane Y."/>
            <person name="Beeman R.W."/>
            <person name="Zhu Q."/>
            <person name="Hogenkamp D."/>
            <person name="Dixit R."/>
            <person name="Oppert B."/>
            <person name="Jiang H."/>
            <person name="Zou Z."/>
            <person name="Marshall J."/>
            <person name="Elpidina E."/>
            <person name="Vinokurov K."/>
            <person name="Oppert C."/>
            <person name="Zou Z."/>
            <person name="Evans J."/>
            <person name="Lu Z."/>
            <person name="Zhao P."/>
            <person name="Sumathipala N."/>
            <person name="Altincicek B."/>
            <person name="Vilcinskas A."/>
            <person name="Williams M."/>
            <person name="Hultmark D."/>
            <person name="Hetru C."/>
            <person name="Jiang H."/>
            <person name="Grimmelikhuijzen C.J."/>
            <person name="Hauser F."/>
            <person name="Cazzamali G."/>
            <person name="Williamson M."/>
            <person name="Park Y."/>
            <person name="Li B."/>
            <person name="Tanaka Y."/>
            <person name="Predel R."/>
            <person name="Neupert S."/>
            <person name="Schachtner J."/>
            <person name="Verleyen P."/>
            <person name="Raible F."/>
            <person name="Bork P."/>
            <person name="Friedrich M."/>
            <person name="Walden K.K."/>
            <person name="Robertson H.M."/>
            <person name="Angeli S."/>
            <person name="Foret S."/>
            <person name="Bucher G."/>
            <person name="Schuetz S."/>
            <person name="Maleszka R."/>
            <person name="Wimmer E.A."/>
            <person name="Beeman R.W."/>
            <person name="Lorenzen M."/>
            <person name="Tomoyasu Y."/>
            <person name="Miller S.C."/>
            <person name="Grossmann D."/>
            <person name="Bucher G."/>
        </authorList>
    </citation>
    <scope>NUCLEOTIDE SEQUENCE [LARGE SCALE GENOMIC DNA]</scope>
    <source>
        <strain evidence="5 6">Georgia GA2</strain>
    </source>
</reference>
<dbReference type="SUPFAM" id="SSF50494">
    <property type="entry name" value="Trypsin-like serine proteases"/>
    <property type="match status" value="1"/>
</dbReference>
<dbReference type="InterPro" id="IPR051487">
    <property type="entry name" value="Ser/Thr_Proteases_Immune/Dev"/>
</dbReference>
<gene>
    <name evidence="5" type="primary">AUGUSTUS-3.0.2_05908</name>
    <name evidence="5" type="ORF">TcasGA2_TC005908</name>
</gene>